<dbReference type="GO" id="GO:0046872">
    <property type="term" value="F:metal ion binding"/>
    <property type="evidence" value="ECO:0007669"/>
    <property type="project" value="UniProtKB-KW"/>
</dbReference>
<proteinExistence type="inferred from homology"/>
<organism evidence="14 15">
    <name type="scientific">Entamoeba invadens IP1</name>
    <dbReference type="NCBI Taxonomy" id="370355"/>
    <lineage>
        <taxon>Eukaryota</taxon>
        <taxon>Amoebozoa</taxon>
        <taxon>Evosea</taxon>
        <taxon>Archamoebae</taxon>
        <taxon>Mastigamoebida</taxon>
        <taxon>Entamoebidae</taxon>
        <taxon>Entamoeba</taxon>
    </lineage>
</organism>
<dbReference type="VEuPathDB" id="AmoebaDB:EIN_174490"/>
<dbReference type="Pfam" id="PF23546">
    <property type="entry name" value="Zn_ribbon_TOP3B"/>
    <property type="match status" value="1"/>
</dbReference>
<evidence type="ECO:0000256" key="10">
    <source>
        <dbReference type="RuleBase" id="RU362092"/>
    </source>
</evidence>
<evidence type="ECO:0000313" key="14">
    <source>
        <dbReference type="EMBL" id="ELP84754.1"/>
    </source>
</evidence>
<evidence type="ECO:0000256" key="3">
    <source>
        <dbReference type="ARBA" id="ARBA00009446"/>
    </source>
</evidence>
<evidence type="ECO:0000256" key="7">
    <source>
        <dbReference type="ARBA" id="ARBA00023029"/>
    </source>
</evidence>
<dbReference type="InterPro" id="IPR013825">
    <property type="entry name" value="Topo_IA_cen_sub2"/>
</dbReference>
<dbReference type="Gene3D" id="1.10.290.10">
    <property type="entry name" value="Topoisomerase I, domain 4"/>
    <property type="match status" value="1"/>
</dbReference>
<dbReference type="Gene3D" id="2.70.20.10">
    <property type="entry name" value="Topoisomerase I, domain 3"/>
    <property type="match status" value="1"/>
</dbReference>
<gene>
    <name evidence="14" type="ORF">EIN_174490</name>
</gene>
<dbReference type="InterPro" id="IPR034144">
    <property type="entry name" value="TOPRIM_TopoIII"/>
</dbReference>
<dbReference type="AlphaFoldDB" id="A0A0A1TW44"/>
<keyword evidence="6" id="KW-0862">Zinc</keyword>
<evidence type="ECO:0000256" key="9">
    <source>
        <dbReference type="ARBA" id="ARBA00023235"/>
    </source>
</evidence>
<dbReference type="SMART" id="SM00436">
    <property type="entry name" value="TOP1Bc"/>
    <property type="match status" value="1"/>
</dbReference>
<dbReference type="KEGG" id="eiv:EIN_174490"/>
<dbReference type="InterPro" id="IPR006171">
    <property type="entry name" value="TOPRIM_dom"/>
</dbReference>
<protein>
    <recommendedName>
        <fullName evidence="4 10">DNA topoisomerase</fullName>
        <ecNumber evidence="4 10">5.6.2.1</ecNumber>
    </recommendedName>
</protein>
<accession>A0A0A1TW44</accession>
<comment type="function">
    <text evidence="10">Introduces a single-strand break via transesterification at a target site in duplex DNA. Releases the supercoiling and torsional tension of DNA introduced during the DNA replication and transcription by transiently cleaving and rejoining one strand of the DNA duplex. The scissile phosphodiester is attacked by the catalytic tyrosine of the enzyme, resulting in the formation of a DNA-(5'-phosphotyrosyl)-enzyme intermediate and the expulsion of a 3'-OH DNA strand.</text>
</comment>
<dbReference type="InterPro" id="IPR013824">
    <property type="entry name" value="Topo_IA_cen_sub1"/>
</dbReference>
<reference evidence="14 15" key="1">
    <citation type="submission" date="2012-10" db="EMBL/GenBank/DDBJ databases">
        <authorList>
            <person name="Zafar N."/>
            <person name="Inman J."/>
            <person name="Hall N."/>
            <person name="Lorenzi H."/>
            <person name="Caler E."/>
        </authorList>
    </citation>
    <scope>NUCLEOTIDE SEQUENCE [LARGE SCALE GENOMIC DNA]</scope>
    <source>
        <strain evidence="14 15">IP1</strain>
    </source>
</reference>
<feature type="compositionally biased region" description="Gly residues" evidence="11">
    <location>
        <begin position="815"/>
        <end position="827"/>
    </location>
</feature>
<evidence type="ECO:0000313" key="15">
    <source>
        <dbReference type="Proteomes" id="UP000014680"/>
    </source>
</evidence>
<keyword evidence="9 10" id="KW-0413">Isomerase</keyword>
<comment type="similarity">
    <text evidence="3 10">Belongs to the type IA topoisomerase family.</text>
</comment>
<dbReference type="GO" id="GO:0006265">
    <property type="term" value="P:DNA topological change"/>
    <property type="evidence" value="ECO:0007669"/>
    <property type="project" value="InterPro"/>
</dbReference>
<dbReference type="Pfam" id="PF01131">
    <property type="entry name" value="Topoisom_bac"/>
    <property type="match status" value="1"/>
</dbReference>
<name>A0A0A1TW44_ENTIV</name>
<dbReference type="Pfam" id="PF01751">
    <property type="entry name" value="Toprim"/>
    <property type="match status" value="1"/>
</dbReference>
<evidence type="ECO:0000256" key="8">
    <source>
        <dbReference type="ARBA" id="ARBA00023125"/>
    </source>
</evidence>
<evidence type="ECO:0000256" key="4">
    <source>
        <dbReference type="ARBA" id="ARBA00012891"/>
    </source>
</evidence>
<sequence>MAILMVAEKPLLAESISKFLATGPINTRRGISGFVHEFMCNFRGRPQKAKMTAVAGHVYTCEFEADFQKWSVDPEALFSCKVKKEEANPKTHIPAHLKNEAKGCSAIVLWLDCDREGENICFEVLDNTVDYMQKGCRIYRAIFSSITKNEIVKAFNNLGSPDPRLAEAVDARQEIDLRVGAAFTRLQTTFLKEKFPRMGDALVSFGPCQTPTLGFCVQRYKDILNFVPKAYYIVKVNVNDLSGRSKKLKLENRFDDKAKADAVLEECRSCSGIVKKMNVTESRKSRPTGLNTVEMLKGASLRLGMSPSDTMHIAEKLYTQGYISYPRTESTKFSQHFGFDSILAELGSSTQFAEKVQLVRANGINVPKGGEDKGDHPPITPLTYPQFALGDGEMRLYQYICNSFLASLYKDAVFQKASVSIEFGKYSFSGSGKILKDPGFLKMTTKLDDDDDEEDDAIMPDSFKLNEKIEGGKFEINKGMTTCPDYLTEYELITLMEKNGIGTDASIPVHIGNIINRGYVTLNGAKRTLQPTKHGLALTKTYDAIEKKLVSPEIRAHIESNVCRIAEGKADMDSVISEALEVFENTFLKLRKNLKVLEDNFGELYQVQDQSRSFSNCGKCGRMLMKVISTDTYLMCNTCAKKYELPQKCTYTQNSVSCPICNFETVMTTTKDFSKKELICPNCYNSKNDYMAEDHSGCLNCMNPKCKFSREYTKVCLCSVCGGEMCLSLLQNKYSCFCCTCESHIEWSADVKKATIGVPCEKCKQYHTIDITLKNGQTVTGCLQCDLPIKKLSDIKAVFPGEEKRGGRRGRGVYRGRGGFSSRGRGGSHASSRGGSSSRGRGGNTRGRGGRGN</sequence>
<dbReference type="EMBL" id="KB207112">
    <property type="protein sequence ID" value="ELP84754.1"/>
    <property type="molecule type" value="Genomic_DNA"/>
</dbReference>
<evidence type="ECO:0000256" key="6">
    <source>
        <dbReference type="ARBA" id="ARBA00022833"/>
    </source>
</evidence>
<dbReference type="Gene3D" id="3.40.50.140">
    <property type="match status" value="1"/>
</dbReference>
<dbReference type="PROSITE" id="PS52039">
    <property type="entry name" value="TOPO_IA_2"/>
    <property type="match status" value="1"/>
</dbReference>
<evidence type="ECO:0000256" key="5">
    <source>
        <dbReference type="ARBA" id="ARBA00022723"/>
    </source>
</evidence>
<dbReference type="InterPro" id="IPR003602">
    <property type="entry name" value="Topo_IA_DNA-bd_dom"/>
</dbReference>
<dbReference type="PROSITE" id="PS50880">
    <property type="entry name" value="TOPRIM"/>
    <property type="match status" value="1"/>
</dbReference>
<dbReference type="Proteomes" id="UP000014680">
    <property type="component" value="Unassembled WGS sequence"/>
</dbReference>
<comment type="cofactor">
    <cofactor evidence="2">
        <name>Mg(2+)</name>
        <dbReference type="ChEBI" id="CHEBI:18420"/>
    </cofactor>
</comment>
<dbReference type="InterPro" id="IPR023406">
    <property type="entry name" value="Topo_IA_AS"/>
</dbReference>
<dbReference type="GO" id="GO:0006310">
    <property type="term" value="P:DNA recombination"/>
    <property type="evidence" value="ECO:0007669"/>
    <property type="project" value="TreeGrafter"/>
</dbReference>
<dbReference type="OMA" id="VEHCRYR"/>
<keyword evidence="8 10" id="KW-0238">DNA-binding</keyword>
<dbReference type="OrthoDB" id="430051at2759"/>
<dbReference type="CDD" id="cd00186">
    <property type="entry name" value="TOP1Ac"/>
    <property type="match status" value="1"/>
</dbReference>
<dbReference type="InterPro" id="IPR003601">
    <property type="entry name" value="Topo_IA_2"/>
</dbReference>
<comment type="catalytic activity">
    <reaction evidence="1 10">
        <text>ATP-independent breakage of single-stranded DNA, followed by passage and rejoining.</text>
        <dbReference type="EC" id="5.6.2.1"/>
    </reaction>
</comment>
<keyword evidence="15" id="KW-1185">Reference proteome</keyword>
<dbReference type="InterPro" id="IPR056452">
    <property type="entry name" value="Zn_ribbon_TOP3B"/>
</dbReference>
<dbReference type="GeneID" id="14883512"/>
<dbReference type="PRINTS" id="PR00417">
    <property type="entry name" value="PRTPISMRASEI"/>
</dbReference>
<evidence type="ECO:0000256" key="1">
    <source>
        <dbReference type="ARBA" id="ARBA00000213"/>
    </source>
</evidence>
<dbReference type="CDD" id="cd03362">
    <property type="entry name" value="TOPRIM_TopoIA_TopoIII"/>
    <property type="match status" value="1"/>
</dbReference>
<dbReference type="InterPro" id="IPR023405">
    <property type="entry name" value="Topo_IA_core_domain"/>
</dbReference>
<keyword evidence="7 10" id="KW-0799">Topoisomerase</keyword>
<dbReference type="EC" id="5.6.2.1" evidence="4 10"/>
<dbReference type="Gene3D" id="1.10.460.10">
    <property type="entry name" value="Topoisomerase I, domain 2"/>
    <property type="match status" value="1"/>
</dbReference>
<dbReference type="SUPFAM" id="SSF56712">
    <property type="entry name" value="Prokaryotic type I DNA topoisomerase"/>
    <property type="match status" value="1"/>
</dbReference>
<feature type="domain" description="Toprim" evidence="12">
    <location>
        <begin position="2"/>
        <end position="144"/>
    </location>
</feature>
<evidence type="ECO:0000256" key="2">
    <source>
        <dbReference type="ARBA" id="ARBA00001946"/>
    </source>
</evidence>
<dbReference type="GO" id="GO:0003677">
    <property type="term" value="F:DNA binding"/>
    <property type="evidence" value="ECO:0007669"/>
    <property type="project" value="UniProtKB-KW"/>
</dbReference>
<feature type="region of interest" description="Disordered" evidence="11">
    <location>
        <begin position="803"/>
        <end position="853"/>
    </location>
</feature>
<dbReference type="InterPro" id="IPR000380">
    <property type="entry name" value="Topo_IA"/>
</dbReference>
<dbReference type="InterPro" id="IPR013826">
    <property type="entry name" value="Topo_IA_cen_sub3"/>
</dbReference>
<dbReference type="PANTHER" id="PTHR11390">
    <property type="entry name" value="PROKARYOTIC DNA TOPOISOMERASE"/>
    <property type="match status" value="1"/>
</dbReference>
<dbReference type="GO" id="GO:0005634">
    <property type="term" value="C:nucleus"/>
    <property type="evidence" value="ECO:0007669"/>
    <property type="project" value="TreeGrafter"/>
</dbReference>
<dbReference type="PROSITE" id="PS00396">
    <property type="entry name" value="TOPO_IA_1"/>
    <property type="match status" value="1"/>
</dbReference>
<dbReference type="FunFam" id="3.40.50.140:FF:000003">
    <property type="entry name" value="DNA topoisomerase"/>
    <property type="match status" value="1"/>
</dbReference>
<feature type="compositionally biased region" description="Low complexity" evidence="11">
    <location>
        <begin position="828"/>
        <end position="839"/>
    </location>
</feature>
<dbReference type="InterPro" id="IPR013497">
    <property type="entry name" value="Topo_IA_cen"/>
</dbReference>
<dbReference type="PANTHER" id="PTHR11390:SF20">
    <property type="entry name" value="DNA TOPOISOMERASE 3-BETA-1"/>
    <property type="match status" value="1"/>
</dbReference>
<evidence type="ECO:0000256" key="11">
    <source>
        <dbReference type="SAM" id="MobiDB-lite"/>
    </source>
</evidence>
<dbReference type="SMART" id="SM00437">
    <property type="entry name" value="TOP1Ac"/>
    <property type="match status" value="1"/>
</dbReference>
<dbReference type="GO" id="GO:0006281">
    <property type="term" value="P:DNA repair"/>
    <property type="evidence" value="ECO:0007669"/>
    <property type="project" value="TreeGrafter"/>
</dbReference>
<feature type="domain" description="Topo IA-type catalytic" evidence="13">
    <location>
        <begin position="162"/>
        <end position="587"/>
    </location>
</feature>
<keyword evidence="5" id="KW-0479">Metal-binding</keyword>
<dbReference type="GO" id="GO:0003917">
    <property type="term" value="F:DNA topoisomerase type I (single strand cut, ATP-independent) activity"/>
    <property type="evidence" value="ECO:0007669"/>
    <property type="project" value="UniProtKB-EC"/>
</dbReference>
<evidence type="ECO:0000259" key="13">
    <source>
        <dbReference type="PROSITE" id="PS52039"/>
    </source>
</evidence>
<feature type="compositionally biased region" description="Gly residues" evidence="11">
    <location>
        <begin position="840"/>
        <end position="853"/>
    </location>
</feature>
<evidence type="ECO:0000259" key="12">
    <source>
        <dbReference type="PROSITE" id="PS50880"/>
    </source>
</evidence>
<dbReference type="SMART" id="SM00493">
    <property type="entry name" value="TOPRIM"/>
    <property type="match status" value="1"/>
</dbReference>
<dbReference type="RefSeq" id="XP_004184100.1">
    <property type="nucleotide sequence ID" value="XM_004184052.1"/>
</dbReference>
<dbReference type="FunFam" id="1.10.290.10:FF:000003">
    <property type="entry name" value="DNA topoisomerase"/>
    <property type="match status" value="1"/>
</dbReference>